<gene>
    <name evidence="4" type="ORF">KC01_LOCUS28002</name>
</gene>
<evidence type="ECO:0000313" key="5">
    <source>
        <dbReference type="Proteomes" id="UP001497482"/>
    </source>
</evidence>
<dbReference type="InterPro" id="IPR002528">
    <property type="entry name" value="MATE_fam"/>
</dbReference>
<dbReference type="GO" id="GO:0016020">
    <property type="term" value="C:membrane"/>
    <property type="evidence" value="ECO:0007669"/>
    <property type="project" value="InterPro"/>
</dbReference>
<keyword evidence="3" id="KW-0472">Membrane</keyword>
<protein>
    <recommendedName>
        <fullName evidence="6">Multidrug and toxin extrusion protein 1</fullName>
    </recommendedName>
</protein>
<dbReference type="GO" id="GO:0042910">
    <property type="term" value="F:xenobiotic transmembrane transporter activity"/>
    <property type="evidence" value="ECO:0007669"/>
    <property type="project" value="InterPro"/>
</dbReference>
<reference evidence="4 5" key="1">
    <citation type="submission" date="2024-04" db="EMBL/GenBank/DDBJ databases">
        <authorList>
            <person name="Waldvogel A.-M."/>
            <person name="Schoenle A."/>
        </authorList>
    </citation>
    <scope>NUCLEOTIDE SEQUENCE [LARGE SCALE GENOMIC DNA]</scope>
</reference>
<feature type="compositionally biased region" description="Basic and acidic residues" evidence="2">
    <location>
        <begin position="151"/>
        <end position="167"/>
    </location>
</feature>
<evidence type="ECO:0000313" key="4">
    <source>
        <dbReference type="EMBL" id="CAL1599803.1"/>
    </source>
</evidence>
<dbReference type="GO" id="GO:0015297">
    <property type="term" value="F:antiporter activity"/>
    <property type="evidence" value="ECO:0007669"/>
    <property type="project" value="InterPro"/>
</dbReference>
<proteinExistence type="inferred from homology"/>
<keyword evidence="3" id="KW-0812">Transmembrane</keyword>
<feature type="transmembrane region" description="Helical" evidence="3">
    <location>
        <begin position="56"/>
        <end position="76"/>
    </location>
</feature>
<keyword evidence="5" id="KW-1185">Reference proteome</keyword>
<dbReference type="EMBL" id="OZ035845">
    <property type="protein sequence ID" value="CAL1599803.1"/>
    <property type="molecule type" value="Genomic_DNA"/>
</dbReference>
<dbReference type="Pfam" id="PF01554">
    <property type="entry name" value="MatE"/>
    <property type="match status" value="1"/>
</dbReference>
<evidence type="ECO:0008006" key="6">
    <source>
        <dbReference type="Google" id="ProtNLM"/>
    </source>
</evidence>
<feature type="transmembrane region" description="Helical" evidence="3">
    <location>
        <begin position="82"/>
        <end position="105"/>
    </location>
</feature>
<feature type="compositionally biased region" description="Basic and acidic residues" evidence="2">
    <location>
        <begin position="188"/>
        <end position="213"/>
    </location>
</feature>
<dbReference type="PANTHER" id="PTHR11206">
    <property type="entry name" value="MULTIDRUG RESISTANCE PROTEIN"/>
    <property type="match status" value="1"/>
</dbReference>
<feature type="region of interest" description="Disordered" evidence="2">
    <location>
        <begin position="118"/>
        <end position="230"/>
    </location>
</feature>
<evidence type="ECO:0000256" key="2">
    <source>
        <dbReference type="SAM" id="MobiDB-lite"/>
    </source>
</evidence>
<accession>A0AAV2LBV0</accession>
<evidence type="ECO:0000256" key="1">
    <source>
        <dbReference type="ARBA" id="ARBA00010199"/>
    </source>
</evidence>
<feature type="transmembrane region" description="Helical" evidence="3">
    <location>
        <begin position="27"/>
        <end position="49"/>
    </location>
</feature>
<feature type="transmembrane region" description="Helical" evidence="3">
    <location>
        <begin position="246"/>
        <end position="266"/>
    </location>
</feature>
<dbReference type="Proteomes" id="UP001497482">
    <property type="component" value="Chromosome 23"/>
</dbReference>
<keyword evidence="3" id="KW-1133">Transmembrane helix</keyword>
<sequence>MMLLRDYVGYIFTKDLNIIRRVSEVSFLYAFLYGADAVAGVTGGVLRGVGEQKLGAVCNLVGYYLIGLPVGVSLMFAAKLGIYGLGIGITVCVVLQCLAYGVIIWRVDWQKAAQKAQERSGVQVREEPTVTEGSVETTVIDQVGEEDGEPEGSKAEDAEVDEAKETSDGSGEVRANGSKVEDSFADGSKGEEALANQSKEEEANGSRVEERTAEQTQDSNQLDEAEVEVVPGSDLPSKQLLIRRGLALFILVVILCAAIVAEPHLLKLVK</sequence>
<name>A0AAV2LBV0_KNICA</name>
<comment type="similarity">
    <text evidence="1">Belongs to the multi antimicrobial extrusion (MATE) (TC 2.A.66.1) family.</text>
</comment>
<feature type="compositionally biased region" description="Polar residues" evidence="2">
    <location>
        <begin position="131"/>
        <end position="140"/>
    </location>
</feature>
<evidence type="ECO:0000256" key="3">
    <source>
        <dbReference type="SAM" id="Phobius"/>
    </source>
</evidence>
<organism evidence="4 5">
    <name type="scientific">Knipowitschia caucasica</name>
    <name type="common">Caucasian dwarf goby</name>
    <name type="synonym">Pomatoschistus caucasicus</name>
    <dbReference type="NCBI Taxonomy" id="637954"/>
    <lineage>
        <taxon>Eukaryota</taxon>
        <taxon>Metazoa</taxon>
        <taxon>Chordata</taxon>
        <taxon>Craniata</taxon>
        <taxon>Vertebrata</taxon>
        <taxon>Euteleostomi</taxon>
        <taxon>Actinopterygii</taxon>
        <taxon>Neopterygii</taxon>
        <taxon>Teleostei</taxon>
        <taxon>Neoteleostei</taxon>
        <taxon>Acanthomorphata</taxon>
        <taxon>Gobiaria</taxon>
        <taxon>Gobiiformes</taxon>
        <taxon>Gobioidei</taxon>
        <taxon>Gobiidae</taxon>
        <taxon>Gobiinae</taxon>
        <taxon>Knipowitschia</taxon>
    </lineage>
</organism>
<dbReference type="AlphaFoldDB" id="A0AAV2LBV0"/>